<accession>A0A0P9DP65</accession>
<comment type="caution">
    <text evidence="1">The sequence shown here is derived from an EMBL/GenBank/DDBJ whole genome shotgun (WGS) entry which is preliminary data.</text>
</comment>
<name>A0A0P9DP65_9CHLR</name>
<reference evidence="1 2" key="1">
    <citation type="submission" date="2015-09" db="EMBL/GenBank/DDBJ databases">
        <title>Draft genome sequence of Kouleothrix aurantiaca JCM 19913.</title>
        <authorList>
            <person name="Hemp J."/>
        </authorList>
    </citation>
    <scope>NUCLEOTIDE SEQUENCE [LARGE SCALE GENOMIC DNA]</scope>
    <source>
        <strain evidence="1 2">COM-B</strain>
    </source>
</reference>
<organism evidence="1 2">
    <name type="scientific">Kouleothrix aurantiaca</name>
    <dbReference type="NCBI Taxonomy" id="186479"/>
    <lineage>
        <taxon>Bacteria</taxon>
        <taxon>Bacillati</taxon>
        <taxon>Chloroflexota</taxon>
        <taxon>Chloroflexia</taxon>
        <taxon>Chloroflexales</taxon>
        <taxon>Roseiflexineae</taxon>
        <taxon>Roseiflexaceae</taxon>
        <taxon>Kouleothrix</taxon>
    </lineage>
</organism>
<gene>
    <name evidence="1" type="ORF">SE17_18715</name>
</gene>
<keyword evidence="2" id="KW-1185">Reference proteome</keyword>
<protein>
    <submittedName>
        <fullName evidence="1">Uncharacterized protein</fullName>
    </submittedName>
</protein>
<evidence type="ECO:0000313" key="2">
    <source>
        <dbReference type="Proteomes" id="UP000050509"/>
    </source>
</evidence>
<evidence type="ECO:0000313" key="1">
    <source>
        <dbReference type="EMBL" id="KPV51879.1"/>
    </source>
</evidence>
<dbReference type="AlphaFoldDB" id="A0A0P9DP65"/>
<dbReference type="EMBL" id="LJCR01000739">
    <property type="protein sequence ID" value="KPV51879.1"/>
    <property type="molecule type" value="Genomic_DNA"/>
</dbReference>
<sequence>MLAMKIEITPTPDDDTVAAIVAALAAYDTGAPEELGAAGPHASMWAAANRQAAQGLPPPVTPTPRWAEAERARRAERWSSGIVGL</sequence>
<proteinExistence type="predicted"/>
<dbReference type="Proteomes" id="UP000050509">
    <property type="component" value="Unassembled WGS sequence"/>
</dbReference>